<feature type="region of interest" description="Disordered" evidence="5">
    <location>
        <begin position="1"/>
        <end position="58"/>
    </location>
</feature>
<feature type="compositionally biased region" description="Basic and acidic residues" evidence="5">
    <location>
        <begin position="151"/>
        <end position="180"/>
    </location>
</feature>
<gene>
    <name evidence="6" type="ORF">WJX74_009310</name>
</gene>
<sequence length="244" mass="27087">MAARGRGRGGFRGRGRGGVGPPVAKDDDGNIVSSQVEGPPPLYPELEKLPKRPEISPRDKRLLARHRALNKFYKNSPYFLKRNHEQSGADGVLEKIDDLAGISKKRKEEQPLQLSDVMILHPKYFPQELLGKNRTAGSSATKQQQFWAAQQKDKDMQGKDLEATFADLAKKEAAAAKAGKDGTGSKNAINEDDEEKRANAEEEVAEEDEEDGYGHDDDDYLQGQDYQDDEEYGDEEAGGDEAYF</sequence>
<dbReference type="Pfam" id="PF11705">
    <property type="entry name" value="RNA_pol_3_Rpc31"/>
    <property type="match status" value="1"/>
</dbReference>
<dbReference type="PANTHER" id="PTHR15367:SF2">
    <property type="entry name" value="DNA-DIRECTED RNA POLYMERASE III SUBUNIT"/>
    <property type="match status" value="1"/>
</dbReference>
<dbReference type="EMBL" id="JALJOS010000076">
    <property type="protein sequence ID" value="KAK9816401.1"/>
    <property type="molecule type" value="Genomic_DNA"/>
</dbReference>
<comment type="subunit">
    <text evidence="4">Component of the RNA polymerase III (Pol III) complex.</text>
</comment>
<dbReference type="PANTHER" id="PTHR15367">
    <property type="entry name" value="DNA-DIRECTED RNA POLYMERASE III"/>
    <property type="match status" value="1"/>
</dbReference>
<proteinExistence type="inferred from homology"/>
<organism evidence="6 7">
    <name type="scientific">Apatococcus lobatus</name>
    <dbReference type="NCBI Taxonomy" id="904363"/>
    <lineage>
        <taxon>Eukaryota</taxon>
        <taxon>Viridiplantae</taxon>
        <taxon>Chlorophyta</taxon>
        <taxon>core chlorophytes</taxon>
        <taxon>Trebouxiophyceae</taxon>
        <taxon>Chlorellales</taxon>
        <taxon>Chlorellaceae</taxon>
        <taxon>Apatococcus</taxon>
    </lineage>
</organism>
<feature type="compositionally biased region" description="Basic and acidic residues" evidence="5">
    <location>
        <begin position="45"/>
        <end position="58"/>
    </location>
</feature>
<evidence type="ECO:0000256" key="3">
    <source>
        <dbReference type="ARBA" id="ARBA00023242"/>
    </source>
</evidence>
<accession>A0AAW1PRT2</accession>
<dbReference type="AlphaFoldDB" id="A0AAW1PRT2"/>
<comment type="similarity">
    <text evidence="2 4">Belongs to the eukaryotic RPC7 RNA polymerase subunit family.</text>
</comment>
<dbReference type="GO" id="GO:0005666">
    <property type="term" value="C:RNA polymerase III complex"/>
    <property type="evidence" value="ECO:0007669"/>
    <property type="project" value="UniProtKB-UniRule"/>
</dbReference>
<evidence type="ECO:0000256" key="5">
    <source>
        <dbReference type="SAM" id="MobiDB-lite"/>
    </source>
</evidence>
<evidence type="ECO:0000256" key="1">
    <source>
        <dbReference type="ARBA" id="ARBA00004123"/>
    </source>
</evidence>
<comment type="caution">
    <text evidence="6">The sequence shown here is derived from an EMBL/GenBank/DDBJ whole genome shotgun (WGS) entry which is preliminary data.</text>
</comment>
<dbReference type="PIRSF" id="PIRSF000777">
    <property type="entry name" value="RNA_polIII_C31"/>
    <property type="match status" value="1"/>
</dbReference>
<feature type="compositionally biased region" description="Polar residues" evidence="5">
    <location>
        <begin position="135"/>
        <end position="148"/>
    </location>
</feature>
<keyword evidence="3 4" id="KW-0539">Nucleus</keyword>
<dbReference type="Proteomes" id="UP001438707">
    <property type="component" value="Unassembled WGS sequence"/>
</dbReference>
<dbReference type="GO" id="GO:0006383">
    <property type="term" value="P:transcription by RNA polymerase III"/>
    <property type="evidence" value="ECO:0007669"/>
    <property type="project" value="UniProtKB-UniRule"/>
</dbReference>
<dbReference type="InterPro" id="IPR024661">
    <property type="entry name" value="RNA_pol_III_Rpc31"/>
</dbReference>
<evidence type="ECO:0000313" key="6">
    <source>
        <dbReference type="EMBL" id="KAK9816401.1"/>
    </source>
</evidence>
<comment type="subcellular location">
    <subcellularLocation>
        <location evidence="1 4">Nucleus</location>
    </subcellularLocation>
</comment>
<evidence type="ECO:0000313" key="7">
    <source>
        <dbReference type="Proteomes" id="UP001438707"/>
    </source>
</evidence>
<comment type="function">
    <text evidence="4">DNA-dependent RNA polymerase catalyzes the transcription of DNA into RNA using the four ribonucleoside triphosphates as substrates. Specific peripheric component of RNA polymerase III which synthesizes small RNAs, such as 5S rRNA and tRNAs.</text>
</comment>
<feature type="compositionally biased region" description="Acidic residues" evidence="5">
    <location>
        <begin position="201"/>
        <end position="244"/>
    </location>
</feature>
<keyword evidence="7" id="KW-1185">Reference proteome</keyword>
<reference evidence="6 7" key="1">
    <citation type="journal article" date="2024" name="Nat. Commun.">
        <title>Phylogenomics reveals the evolutionary origins of lichenization in chlorophyte algae.</title>
        <authorList>
            <person name="Puginier C."/>
            <person name="Libourel C."/>
            <person name="Otte J."/>
            <person name="Skaloud P."/>
            <person name="Haon M."/>
            <person name="Grisel S."/>
            <person name="Petersen M."/>
            <person name="Berrin J.G."/>
            <person name="Delaux P.M."/>
            <person name="Dal Grande F."/>
            <person name="Keller J."/>
        </authorList>
    </citation>
    <scope>NUCLEOTIDE SEQUENCE [LARGE SCALE GENOMIC DNA]</scope>
    <source>
        <strain evidence="6 7">SAG 2145</strain>
    </source>
</reference>
<feature type="compositionally biased region" description="Basic residues" evidence="5">
    <location>
        <begin position="1"/>
        <end position="15"/>
    </location>
</feature>
<protein>
    <recommendedName>
        <fullName evidence="4">DNA-directed RNA polymerase III subunit</fullName>
    </recommendedName>
</protein>
<name>A0AAW1PRT2_9CHLO</name>
<feature type="region of interest" description="Disordered" evidence="5">
    <location>
        <begin position="131"/>
        <end position="244"/>
    </location>
</feature>
<evidence type="ECO:0000256" key="4">
    <source>
        <dbReference type="PIRNR" id="PIRNR000777"/>
    </source>
</evidence>
<evidence type="ECO:0000256" key="2">
    <source>
        <dbReference type="ARBA" id="ARBA00008352"/>
    </source>
</evidence>